<accession>A0AAE3HKP0</accession>
<evidence type="ECO:0000313" key="3">
    <source>
        <dbReference type="Proteomes" id="UP001204445"/>
    </source>
</evidence>
<dbReference type="EMBL" id="JANUCT010000005">
    <property type="protein sequence ID" value="MCS3902988.1"/>
    <property type="molecule type" value="Genomic_DNA"/>
</dbReference>
<dbReference type="Proteomes" id="UP001204445">
    <property type="component" value="Unassembled WGS sequence"/>
</dbReference>
<organism evidence="2 3">
    <name type="scientific">Methylohalomonas lacus</name>
    <dbReference type="NCBI Taxonomy" id="398773"/>
    <lineage>
        <taxon>Bacteria</taxon>
        <taxon>Pseudomonadati</taxon>
        <taxon>Pseudomonadota</taxon>
        <taxon>Gammaproteobacteria</taxon>
        <taxon>Methylohalomonadales</taxon>
        <taxon>Methylohalomonadaceae</taxon>
        <taxon>Methylohalomonas</taxon>
    </lineage>
</organism>
<feature type="region of interest" description="Disordered" evidence="1">
    <location>
        <begin position="83"/>
        <end position="110"/>
    </location>
</feature>
<keyword evidence="3" id="KW-1185">Reference proteome</keyword>
<evidence type="ECO:0000313" key="2">
    <source>
        <dbReference type="EMBL" id="MCS3902988.1"/>
    </source>
</evidence>
<gene>
    <name evidence="2" type="ORF">J2T55_000996</name>
</gene>
<comment type="caution">
    <text evidence="2">The sequence shown here is derived from an EMBL/GenBank/DDBJ whole genome shotgun (WGS) entry which is preliminary data.</text>
</comment>
<name>A0AAE3HKP0_9GAMM</name>
<evidence type="ECO:0000256" key="1">
    <source>
        <dbReference type="SAM" id="MobiDB-lite"/>
    </source>
</evidence>
<protein>
    <submittedName>
        <fullName evidence="2">Uncharacterized protein</fullName>
    </submittedName>
</protein>
<reference evidence="2" key="1">
    <citation type="submission" date="2022-08" db="EMBL/GenBank/DDBJ databases">
        <title>Genomic Encyclopedia of Type Strains, Phase III (KMG-III): the genomes of soil and plant-associated and newly described type strains.</title>
        <authorList>
            <person name="Whitman W."/>
        </authorList>
    </citation>
    <scope>NUCLEOTIDE SEQUENCE</scope>
    <source>
        <strain evidence="2">HMT 1</strain>
    </source>
</reference>
<proteinExistence type="predicted"/>
<sequence length="110" mass="11592">MALSFALLSATSPVAAEQLADRPAPAGVHYAYAGFSVTTTGNISGHTPLNDDQLGQVRGLFTEPMLIQASNGNETGVILWDETSSSGNRTSVMQSNGHNNSQNNRLKMGQ</sequence>
<dbReference type="AlphaFoldDB" id="A0AAE3HKP0"/>